<organism evidence="2 3">
    <name type="scientific">Eimeria tenella</name>
    <name type="common">Coccidian parasite</name>
    <dbReference type="NCBI Taxonomy" id="5802"/>
    <lineage>
        <taxon>Eukaryota</taxon>
        <taxon>Sar</taxon>
        <taxon>Alveolata</taxon>
        <taxon>Apicomplexa</taxon>
        <taxon>Conoidasida</taxon>
        <taxon>Coccidia</taxon>
        <taxon>Eucoccidiorida</taxon>
        <taxon>Eimeriorina</taxon>
        <taxon>Eimeriidae</taxon>
        <taxon>Eimeria</taxon>
    </lineage>
</organism>
<feature type="non-terminal residue" evidence="2">
    <location>
        <position position="66"/>
    </location>
</feature>
<proteinExistence type="predicted"/>
<reference evidence="2" key="2">
    <citation type="submission" date="2013-10" db="EMBL/GenBank/DDBJ databases">
        <authorList>
            <person name="Aslett M."/>
        </authorList>
    </citation>
    <scope>NUCLEOTIDE SEQUENCE [LARGE SCALE GENOMIC DNA]</scope>
    <source>
        <strain evidence="2">Houghton</strain>
    </source>
</reference>
<dbReference type="VEuPathDB" id="ToxoDB:ETH_00033695"/>
<gene>
    <name evidence="2" type="ORF">ETH_00033695</name>
</gene>
<protein>
    <submittedName>
        <fullName evidence="2">Uncharacterized protein</fullName>
    </submittedName>
</protein>
<reference evidence="2" key="1">
    <citation type="submission" date="2013-10" db="EMBL/GenBank/DDBJ databases">
        <title>Genomic analysis of the causative agents of coccidiosis in chickens.</title>
        <authorList>
            <person name="Reid A.J."/>
            <person name="Blake D."/>
            <person name="Billington K."/>
            <person name="Browne H."/>
            <person name="Dunn M."/>
            <person name="Hung S."/>
            <person name="Kawahara F."/>
            <person name="Miranda-Saavedra D."/>
            <person name="Mourier T."/>
            <person name="Nagra H."/>
            <person name="Otto T.D."/>
            <person name="Rawlings N."/>
            <person name="Sanchez A."/>
            <person name="Sanders M."/>
            <person name="Subramaniam C."/>
            <person name="Tay Y."/>
            <person name="Dear P."/>
            <person name="Doerig C."/>
            <person name="Gruber A."/>
            <person name="Parkinson J."/>
            <person name="Shirley M."/>
            <person name="Wan K.L."/>
            <person name="Berriman M."/>
            <person name="Tomley F."/>
            <person name="Pain A."/>
        </authorList>
    </citation>
    <scope>NUCLEOTIDE SEQUENCE [LARGE SCALE GENOMIC DNA]</scope>
    <source>
        <strain evidence="2">Houghton</strain>
    </source>
</reference>
<feature type="region of interest" description="Disordered" evidence="1">
    <location>
        <begin position="1"/>
        <end position="66"/>
    </location>
</feature>
<dbReference type="EMBL" id="HG677010">
    <property type="protein sequence ID" value="CDJ44389.1"/>
    <property type="molecule type" value="Genomic_DNA"/>
</dbReference>
<accession>U6L725</accession>
<name>U6L725_EIMTE</name>
<dbReference type="GeneID" id="25255805"/>
<evidence type="ECO:0000313" key="3">
    <source>
        <dbReference type="Proteomes" id="UP000030747"/>
    </source>
</evidence>
<evidence type="ECO:0000313" key="2">
    <source>
        <dbReference type="EMBL" id="CDJ44389.1"/>
    </source>
</evidence>
<evidence type="ECO:0000256" key="1">
    <source>
        <dbReference type="SAM" id="MobiDB-lite"/>
    </source>
</evidence>
<sequence>ARNPKDKRGKKEASCCSGAAAAAARQGKGNGHEGAAAADQQSRNSLQVGPKCRSRGPRGAPEARRL</sequence>
<keyword evidence="3" id="KW-1185">Reference proteome</keyword>
<feature type="non-terminal residue" evidence="2">
    <location>
        <position position="1"/>
    </location>
</feature>
<feature type="compositionally biased region" description="Basic and acidic residues" evidence="1">
    <location>
        <begin position="1"/>
        <end position="13"/>
    </location>
</feature>
<dbReference type="RefSeq" id="XP_013235138.1">
    <property type="nucleotide sequence ID" value="XM_013379684.1"/>
</dbReference>
<dbReference type="AlphaFoldDB" id="U6L725"/>
<dbReference type="Proteomes" id="UP000030747">
    <property type="component" value="Unassembled WGS sequence"/>
</dbReference>